<dbReference type="PANTHER" id="PTHR47396:SF1">
    <property type="entry name" value="ATP-DEPENDENT HELICASE IRC3-RELATED"/>
    <property type="match status" value="1"/>
</dbReference>
<evidence type="ECO:0000313" key="2">
    <source>
        <dbReference type="EMBL" id="MCG2612790.1"/>
    </source>
</evidence>
<dbReference type="Gene3D" id="3.40.50.300">
    <property type="entry name" value="P-loop containing nucleotide triphosphate hydrolases"/>
    <property type="match status" value="2"/>
</dbReference>
<dbReference type="SUPFAM" id="SSF52540">
    <property type="entry name" value="P-loop containing nucleoside triphosphate hydrolases"/>
    <property type="match status" value="2"/>
</dbReference>
<dbReference type="RefSeq" id="WP_237868019.1">
    <property type="nucleotide sequence ID" value="NZ_JAKLTR010000001.1"/>
</dbReference>
<dbReference type="PROSITE" id="PS51192">
    <property type="entry name" value="HELICASE_ATP_BIND_1"/>
    <property type="match status" value="1"/>
</dbReference>
<keyword evidence="2" id="KW-0547">Nucleotide-binding</keyword>
<accession>A0ABS9KKE1</accession>
<dbReference type="Proteomes" id="UP001165367">
    <property type="component" value="Unassembled WGS sequence"/>
</dbReference>
<reference evidence="2" key="1">
    <citation type="submission" date="2022-01" db="EMBL/GenBank/DDBJ databases">
        <authorList>
            <person name="Jo J.-H."/>
            <person name="Im W.-T."/>
        </authorList>
    </citation>
    <scope>NUCLEOTIDE SEQUENCE</scope>
    <source>
        <strain evidence="2">NA20</strain>
    </source>
</reference>
<proteinExistence type="predicted"/>
<dbReference type="InterPro" id="IPR006935">
    <property type="entry name" value="Helicase/UvrB_N"/>
</dbReference>
<dbReference type="CDD" id="cd17926">
    <property type="entry name" value="DEXHc_RE"/>
    <property type="match status" value="1"/>
</dbReference>
<dbReference type="GO" id="GO:0004386">
    <property type="term" value="F:helicase activity"/>
    <property type="evidence" value="ECO:0007669"/>
    <property type="project" value="UniProtKB-KW"/>
</dbReference>
<dbReference type="PANTHER" id="PTHR47396">
    <property type="entry name" value="TYPE I RESTRICTION ENZYME ECOKI R PROTEIN"/>
    <property type="match status" value="1"/>
</dbReference>
<organism evidence="2 3">
    <name type="scientific">Terrimonas ginsenosidimutans</name>
    <dbReference type="NCBI Taxonomy" id="2908004"/>
    <lineage>
        <taxon>Bacteria</taxon>
        <taxon>Pseudomonadati</taxon>
        <taxon>Bacteroidota</taxon>
        <taxon>Chitinophagia</taxon>
        <taxon>Chitinophagales</taxon>
        <taxon>Chitinophagaceae</taxon>
        <taxon>Terrimonas</taxon>
    </lineage>
</organism>
<gene>
    <name evidence="2" type="ORF">LZZ85_00805</name>
</gene>
<sequence>MIRFCRENQLDHQFADERILHKPVAYSFQAVLRPHQEECIQALSKKEMGVIVAPPGSGKTVVALKVIADKQQPTLIVVHRKQLANQWMERIESFLGIPQKQIGRVGQGKSVIGKQVTVATIQSLAKANLSEMHKAFGLIIVDECHHIPAETFRNTIAKFNSKYLYGLTATPFRKYNDGKIIFIHLGEIIAQINSTALPASHHPTIIIRNTELNVPFNAKTDQFETLSKILVHDSARNRLILKDVIDELQKGRKCVILTERKEHIQTLEQYLKQSFETITLSGEDPETTRKAKWKILQQGNYQVLITTGQFFGEGSDLQNAACLFLVYPFSFEGKLIQYMGRVQRSEISPTIYDYKDSQIDYLNLMFLKRNVYYRKLEKQRTLFDFPEEEQKEIPVSNQQDTIIEKVIKVKITELEFLYGSIQFQHTLSEHPVALKFDIEQLHIRPEFEVLKPYFEKFFQSKTVDVHITCGD</sequence>
<dbReference type="CDD" id="cd18785">
    <property type="entry name" value="SF2_C"/>
    <property type="match status" value="1"/>
</dbReference>
<evidence type="ECO:0000313" key="3">
    <source>
        <dbReference type="Proteomes" id="UP001165367"/>
    </source>
</evidence>
<keyword evidence="2" id="KW-0067">ATP-binding</keyword>
<keyword evidence="2" id="KW-0378">Hydrolase</keyword>
<dbReference type="InterPro" id="IPR050742">
    <property type="entry name" value="Helicase_Restrict-Modif_Enz"/>
</dbReference>
<keyword evidence="3" id="KW-1185">Reference proteome</keyword>
<name>A0ABS9KKE1_9BACT</name>
<dbReference type="Pfam" id="PF04851">
    <property type="entry name" value="ResIII"/>
    <property type="match status" value="1"/>
</dbReference>
<dbReference type="InterPro" id="IPR027417">
    <property type="entry name" value="P-loop_NTPase"/>
</dbReference>
<dbReference type="InterPro" id="IPR014001">
    <property type="entry name" value="Helicase_ATP-bd"/>
</dbReference>
<dbReference type="InterPro" id="IPR001650">
    <property type="entry name" value="Helicase_C-like"/>
</dbReference>
<keyword evidence="2" id="KW-0347">Helicase</keyword>
<protein>
    <submittedName>
        <fullName evidence="2">DEAD/DEAH box helicase</fullName>
    </submittedName>
</protein>
<dbReference type="EMBL" id="JAKLTR010000001">
    <property type="protein sequence ID" value="MCG2612790.1"/>
    <property type="molecule type" value="Genomic_DNA"/>
</dbReference>
<feature type="domain" description="Helicase ATP-binding" evidence="1">
    <location>
        <begin position="40"/>
        <end position="189"/>
    </location>
</feature>
<dbReference type="Pfam" id="PF00271">
    <property type="entry name" value="Helicase_C"/>
    <property type="match status" value="1"/>
</dbReference>
<dbReference type="SMART" id="SM00487">
    <property type="entry name" value="DEXDc"/>
    <property type="match status" value="1"/>
</dbReference>
<evidence type="ECO:0000259" key="1">
    <source>
        <dbReference type="PROSITE" id="PS51192"/>
    </source>
</evidence>
<comment type="caution">
    <text evidence="2">The sequence shown here is derived from an EMBL/GenBank/DDBJ whole genome shotgun (WGS) entry which is preliminary data.</text>
</comment>